<dbReference type="InParanoid" id="A0A286XB28"/>
<dbReference type="AlphaFoldDB" id="A0A286XB28"/>
<dbReference type="PANTHER" id="PTHR23411">
    <property type="entry name" value="TAPASIN"/>
    <property type="match status" value="1"/>
</dbReference>
<dbReference type="SMART" id="SM00407">
    <property type="entry name" value="IGc1"/>
    <property type="match status" value="3"/>
</dbReference>
<proteinExistence type="predicted"/>
<dbReference type="Gene3D" id="2.60.40.10">
    <property type="entry name" value="Immunoglobulins"/>
    <property type="match status" value="3"/>
</dbReference>
<reference evidence="3" key="2">
    <citation type="submission" date="2025-08" db="UniProtKB">
        <authorList>
            <consortium name="Ensembl"/>
        </authorList>
    </citation>
    <scope>IDENTIFICATION</scope>
    <source>
        <strain evidence="3">2N</strain>
    </source>
</reference>
<dbReference type="InterPro" id="IPR007110">
    <property type="entry name" value="Ig-like_dom"/>
</dbReference>
<dbReference type="InterPro" id="IPR003597">
    <property type="entry name" value="Ig_C1-set"/>
</dbReference>
<dbReference type="Ensembl" id="ENSCPOT00000038024.1">
    <property type="protein sequence ID" value="ENSCPOP00000022635.1"/>
    <property type="gene ID" value="ENSCPOG00000030533.1"/>
</dbReference>
<dbReference type="Proteomes" id="UP000005447">
    <property type="component" value="Unassembled WGS sequence"/>
</dbReference>
<dbReference type="GO" id="GO:0002455">
    <property type="term" value="P:humoral immune response mediated by circulating immunoglobulin"/>
    <property type="evidence" value="ECO:0007669"/>
    <property type="project" value="Ensembl"/>
</dbReference>
<dbReference type="Bgee" id="ENSCPOG00000030533">
    <property type="expression patterns" value="Expressed in uterine cervix and 5 other cell types or tissues"/>
</dbReference>
<dbReference type="PROSITE" id="PS00290">
    <property type="entry name" value="IG_MHC"/>
    <property type="match status" value="2"/>
</dbReference>
<dbReference type="CDD" id="cd05768">
    <property type="entry name" value="IgC1_CH3_IgAGD_CH4_IgAEM"/>
    <property type="match status" value="1"/>
</dbReference>
<dbReference type="InterPro" id="IPR013783">
    <property type="entry name" value="Ig-like_fold"/>
</dbReference>
<dbReference type="GO" id="GO:0002385">
    <property type="term" value="P:mucosal immune response"/>
    <property type="evidence" value="ECO:0007669"/>
    <property type="project" value="Ensembl"/>
</dbReference>
<dbReference type="VEuPathDB" id="HostDB:ENSCPOG00000030533"/>
<keyword evidence="1" id="KW-0393">Immunoglobulin domain</keyword>
<dbReference type="InterPro" id="IPR050380">
    <property type="entry name" value="Immune_Resp_Modulators"/>
</dbReference>
<protein>
    <recommendedName>
        <fullName evidence="2">Ig-like domain-containing protein</fullName>
    </recommendedName>
</protein>
<evidence type="ECO:0000259" key="2">
    <source>
        <dbReference type="PROSITE" id="PS50835"/>
    </source>
</evidence>
<dbReference type="GeneTree" id="ENSGT00940000161516"/>
<dbReference type="SUPFAM" id="SSF48726">
    <property type="entry name" value="Immunoglobulin"/>
    <property type="match status" value="3"/>
</dbReference>
<dbReference type="FunFam" id="2.60.40.10:FF:000463">
    <property type="entry name" value="Immunoglobulin heavy constant gamma 1"/>
    <property type="match status" value="1"/>
</dbReference>
<dbReference type="EMBL" id="AAKN02042605">
    <property type="status" value="NOT_ANNOTATED_CDS"/>
    <property type="molecule type" value="Genomic_DNA"/>
</dbReference>
<evidence type="ECO:0000256" key="1">
    <source>
        <dbReference type="ARBA" id="ARBA00023319"/>
    </source>
</evidence>
<dbReference type="InterPro" id="IPR003006">
    <property type="entry name" value="Ig/MHC_CS"/>
</dbReference>
<keyword evidence="4" id="KW-1185">Reference proteome</keyword>
<dbReference type="OMA" id="QCHVEHY"/>
<evidence type="ECO:0000313" key="3">
    <source>
        <dbReference type="Ensembl" id="ENSCPOP00000022635.1"/>
    </source>
</evidence>
<accession>A0A286XB28</accession>
<organism evidence="3 4">
    <name type="scientific">Cavia porcellus</name>
    <name type="common">Guinea pig</name>
    <dbReference type="NCBI Taxonomy" id="10141"/>
    <lineage>
        <taxon>Eukaryota</taxon>
        <taxon>Metazoa</taxon>
        <taxon>Chordata</taxon>
        <taxon>Craniata</taxon>
        <taxon>Vertebrata</taxon>
        <taxon>Euteleostomi</taxon>
        <taxon>Mammalia</taxon>
        <taxon>Eutheria</taxon>
        <taxon>Euarchontoglires</taxon>
        <taxon>Glires</taxon>
        <taxon>Rodentia</taxon>
        <taxon>Hystricomorpha</taxon>
        <taxon>Caviidae</taxon>
        <taxon>Cavia</taxon>
    </lineage>
</organism>
<dbReference type="FunCoup" id="A0A286XB28">
    <property type="interactions" value="30"/>
</dbReference>
<dbReference type="InterPro" id="IPR036179">
    <property type="entry name" value="Ig-like_dom_sf"/>
</dbReference>
<feature type="domain" description="Ig-like" evidence="2">
    <location>
        <begin position="81"/>
        <end position="172"/>
    </location>
</feature>
<dbReference type="GO" id="GO:0042571">
    <property type="term" value="C:immunoglobulin complex, circulating"/>
    <property type="evidence" value="ECO:0007669"/>
    <property type="project" value="Ensembl"/>
</dbReference>
<feature type="domain" description="Ig-like" evidence="2">
    <location>
        <begin position="185"/>
        <end position="288"/>
    </location>
</feature>
<name>A0A286XB28_CAVPO</name>
<dbReference type="GO" id="GO:0003823">
    <property type="term" value="F:antigen binding"/>
    <property type="evidence" value="ECO:0007669"/>
    <property type="project" value="Ensembl"/>
</dbReference>
<sequence>MGPVNVNWSKDGKITNFPPALASGGSLYTMSSQLNLTATDCPEGARAICSVEHATSAPQTKDVFCPVVPPTIPPPTCQCQPSLSLQRPALEDLLLGSDASLTCTLSGLRNKTPASFSWTPTNGKEAITKPAEIDSCGCYRLSSVLPGCAEPWNRGETFTCTVTHPDLEGSLTATIKKPSENVFRPQVHLLPPPSEELALNELVSLTCLVRGFSPKEVLVRWLHGNQELPQNSYLVWDPLKEPDEGAITYAVTSVLRVTASSWKQGDNFSCVVGHESLPLGSFTQKTIDHQSGKPTQVNVSVIMSEADGTCY</sequence>
<evidence type="ECO:0000313" key="4">
    <source>
        <dbReference type="Proteomes" id="UP000005447"/>
    </source>
</evidence>
<dbReference type="Pfam" id="PF07654">
    <property type="entry name" value="C1-set"/>
    <property type="match status" value="3"/>
</dbReference>
<dbReference type="PROSITE" id="PS50835">
    <property type="entry name" value="IG_LIKE"/>
    <property type="match status" value="2"/>
</dbReference>
<dbReference type="FunFam" id="2.60.40.10:FF:000998">
    <property type="entry name" value="Immunoglobulin heavy constant epsilon"/>
    <property type="match status" value="1"/>
</dbReference>
<reference evidence="4" key="1">
    <citation type="journal article" date="2011" name="Nature">
        <title>A high-resolution map of human evolutionary constraint using 29 mammals.</title>
        <authorList>
            <person name="Lindblad-Toh K."/>
            <person name="Garber M."/>
            <person name="Zuk O."/>
            <person name="Lin M.F."/>
            <person name="Parker B.J."/>
            <person name="Washietl S."/>
            <person name="Kheradpour P."/>
            <person name="Ernst J."/>
            <person name="Jordan G."/>
            <person name="Mauceli E."/>
            <person name="Ward L.D."/>
            <person name="Lowe C.B."/>
            <person name="Holloway A.K."/>
            <person name="Clamp M."/>
            <person name="Gnerre S."/>
            <person name="Alfoldi J."/>
            <person name="Beal K."/>
            <person name="Chang J."/>
            <person name="Clawson H."/>
            <person name="Cuff J."/>
            <person name="Di Palma F."/>
            <person name="Fitzgerald S."/>
            <person name="Flicek P."/>
            <person name="Guttman M."/>
            <person name="Hubisz M.J."/>
            <person name="Jaffe D.B."/>
            <person name="Jungreis I."/>
            <person name="Kent W.J."/>
            <person name="Kostka D."/>
            <person name="Lara M."/>
            <person name="Martins A.L."/>
            <person name="Massingham T."/>
            <person name="Moltke I."/>
            <person name="Raney B.J."/>
            <person name="Rasmussen M.D."/>
            <person name="Robinson J."/>
            <person name="Stark A."/>
            <person name="Vilella A.J."/>
            <person name="Wen J."/>
            <person name="Xie X."/>
            <person name="Zody M.C."/>
            <person name="Baldwin J."/>
            <person name="Bloom T."/>
            <person name="Chin C.W."/>
            <person name="Heiman D."/>
            <person name="Nicol R."/>
            <person name="Nusbaum C."/>
            <person name="Young S."/>
            <person name="Wilkinson J."/>
            <person name="Worley K.C."/>
            <person name="Kovar C.L."/>
            <person name="Muzny D.M."/>
            <person name="Gibbs R.A."/>
            <person name="Cree A."/>
            <person name="Dihn H.H."/>
            <person name="Fowler G."/>
            <person name="Jhangiani S."/>
            <person name="Joshi V."/>
            <person name="Lee S."/>
            <person name="Lewis L.R."/>
            <person name="Nazareth L.V."/>
            <person name="Okwuonu G."/>
            <person name="Santibanez J."/>
            <person name="Warren W.C."/>
            <person name="Mardis E.R."/>
            <person name="Weinstock G.M."/>
            <person name="Wilson R.K."/>
            <person name="Delehaunty K."/>
            <person name="Dooling D."/>
            <person name="Fronik C."/>
            <person name="Fulton L."/>
            <person name="Fulton B."/>
            <person name="Graves T."/>
            <person name="Minx P."/>
            <person name="Sodergren E."/>
            <person name="Birney E."/>
            <person name="Margulies E.H."/>
            <person name="Herrero J."/>
            <person name="Green E.D."/>
            <person name="Haussler D."/>
            <person name="Siepel A."/>
            <person name="Goldman N."/>
            <person name="Pollard K.S."/>
            <person name="Pedersen J.S."/>
            <person name="Lander E.S."/>
            <person name="Kellis M."/>
        </authorList>
    </citation>
    <scope>NUCLEOTIDE SEQUENCE [LARGE SCALE GENOMIC DNA]</scope>
    <source>
        <strain evidence="4">2N</strain>
    </source>
</reference>
<dbReference type="CDD" id="cd04986">
    <property type="entry name" value="IgC1_CH2_IgA"/>
    <property type="match status" value="1"/>
</dbReference>
<reference evidence="3" key="3">
    <citation type="submission" date="2025-09" db="UniProtKB">
        <authorList>
            <consortium name="Ensembl"/>
        </authorList>
    </citation>
    <scope>IDENTIFICATION</scope>
    <source>
        <strain evidence="3">2N</strain>
    </source>
</reference>
<dbReference type="STRING" id="10141.ENSCPOP00000022635"/>